<evidence type="ECO:0000313" key="3">
    <source>
        <dbReference type="Proteomes" id="UP000823775"/>
    </source>
</evidence>
<evidence type="ECO:0000256" key="1">
    <source>
        <dbReference type="SAM" id="MobiDB-lite"/>
    </source>
</evidence>
<comment type="caution">
    <text evidence="2">The sequence shown here is derived from an EMBL/GenBank/DDBJ whole genome shotgun (WGS) entry which is preliminary data.</text>
</comment>
<name>A0ABS8SD06_DATST</name>
<dbReference type="Proteomes" id="UP000823775">
    <property type="component" value="Unassembled WGS sequence"/>
</dbReference>
<gene>
    <name evidence="2" type="ORF">HAX54_032648</name>
</gene>
<sequence length="392" mass="44298">MVHELDCLIALLEYTSPNKESFTALVKEGDGGVQEGDKGVRYNELETVGLDLGFDETVVTDKSLKNNVAGDEPVYCSSDKFNIESDTDDKLGSRRTSRRVIFYKSAEKVIWYLGMIFEDVNKFREAVTKYSLQKGVQLEKYVNEPKKVRQLIREELKIRGKTTTRRARDKVLQEIMGDRMLEFGRILDYRNETLRTNLGSTCVIKVDSSDGSGRLNSTRTSNIIGPKDIARTNNSIRPNDIARIAATVVSPLRAKGRPRKSTSTFDRITCDRKRKAKKSNKQGWPPASTTAHVDQSYMERERTTPYKRPRIVEMGVCVAEDGFTTYNHGLPSSSILDIGARQPIRSVDITGDLGFKPRTGVRWKGKTTITTGQLEEMRLTKRKKVSSQSRKP</sequence>
<feature type="region of interest" description="Disordered" evidence="1">
    <location>
        <begin position="253"/>
        <end position="305"/>
    </location>
</feature>
<protein>
    <submittedName>
        <fullName evidence="2">Uncharacterized protein</fullName>
    </submittedName>
</protein>
<accession>A0ABS8SD06</accession>
<keyword evidence="3" id="KW-1185">Reference proteome</keyword>
<evidence type="ECO:0000313" key="2">
    <source>
        <dbReference type="EMBL" id="MCD7456664.1"/>
    </source>
</evidence>
<reference evidence="2 3" key="1">
    <citation type="journal article" date="2021" name="BMC Genomics">
        <title>Datura genome reveals duplications of psychoactive alkaloid biosynthetic genes and high mutation rate following tissue culture.</title>
        <authorList>
            <person name="Rajewski A."/>
            <person name="Carter-House D."/>
            <person name="Stajich J."/>
            <person name="Litt A."/>
        </authorList>
    </citation>
    <scope>NUCLEOTIDE SEQUENCE [LARGE SCALE GENOMIC DNA]</scope>
    <source>
        <strain evidence="2">AR-01</strain>
    </source>
</reference>
<dbReference type="EMBL" id="JACEIK010000415">
    <property type="protein sequence ID" value="MCD7456664.1"/>
    <property type="molecule type" value="Genomic_DNA"/>
</dbReference>
<organism evidence="2 3">
    <name type="scientific">Datura stramonium</name>
    <name type="common">Jimsonweed</name>
    <name type="synonym">Common thornapple</name>
    <dbReference type="NCBI Taxonomy" id="4076"/>
    <lineage>
        <taxon>Eukaryota</taxon>
        <taxon>Viridiplantae</taxon>
        <taxon>Streptophyta</taxon>
        <taxon>Embryophyta</taxon>
        <taxon>Tracheophyta</taxon>
        <taxon>Spermatophyta</taxon>
        <taxon>Magnoliopsida</taxon>
        <taxon>eudicotyledons</taxon>
        <taxon>Gunneridae</taxon>
        <taxon>Pentapetalae</taxon>
        <taxon>asterids</taxon>
        <taxon>lamiids</taxon>
        <taxon>Solanales</taxon>
        <taxon>Solanaceae</taxon>
        <taxon>Solanoideae</taxon>
        <taxon>Datureae</taxon>
        <taxon>Datura</taxon>
    </lineage>
</organism>
<proteinExistence type="predicted"/>